<evidence type="ECO:0000256" key="7">
    <source>
        <dbReference type="ARBA" id="ARBA00022833"/>
    </source>
</evidence>
<dbReference type="PANTHER" id="PTHR18952:SF265">
    <property type="entry name" value="CARBONIC ANHYDRASE"/>
    <property type="match status" value="1"/>
</dbReference>
<keyword evidence="10" id="KW-0732">Signal</keyword>
<comment type="catalytic activity">
    <reaction evidence="9 10">
        <text>hydrogencarbonate + H(+) = CO2 + H2O</text>
        <dbReference type="Rhea" id="RHEA:10748"/>
        <dbReference type="ChEBI" id="CHEBI:15377"/>
        <dbReference type="ChEBI" id="CHEBI:15378"/>
        <dbReference type="ChEBI" id="CHEBI:16526"/>
        <dbReference type="ChEBI" id="CHEBI:17544"/>
        <dbReference type="EC" id="4.2.1.1"/>
    </reaction>
</comment>
<evidence type="ECO:0000256" key="11">
    <source>
        <dbReference type="SAM" id="MobiDB-lite"/>
    </source>
</evidence>
<evidence type="ECO:0000256" key="8">
    <source>
        <dbReference type="ARBA" id="ARBA00023239"/>
    </source>
</evidence>
<dbReference type="RefSeq" id="WP_122546141.1">
    <property type="nucleotide sequence ID" value="NZ_QWIV01000008.1"/>
</dbReference>
<dbReference type="InterPro" id="IPR018338">
    <property type="entry name" value="Carbonic_anhydrase_a-class_CS"/>
</dbReference>
<dbReference type="EMBL" id="QWIV01000008">
    <property type="protein sequence ID" value="RMZ60309.1"/>
    <property type="molecule type" value="Genomic_DNA"/>
</dbReference>
<accession>A0A3M7LDK3</accession>
<evidence type="ECO:0000256" key="6">
    <source>
        <dbReference type="ARBA" id="ARBA00022723"/>
    </source>
</evidence>
<dbReference type="InterPro" id="IPR041891">
    <property type="entry name" value="Alpha_CA_prokaryot-like"/>
</dbReference>
<evidence type="ECO:0000256" key="3">
    <source>
        <dbReference type="ARBA" id="ARBA00010718"/>
    </source>
</evidence>
<evidence type="ECO:0000256" key="1">
    <source>
        <dbReference type="ARBA" id="ARBA00001947"/>
    </source>
</evidence>
<name>A0A3M7LDK3_9FLAO</name>
<evidence type="ECO:0000256" key="5">
    <source>
        <dbReference type="ARBA" id="ARBA00014628"/>
    </source>
</evidence>
<keyword evidence="8 10" id="KW-0456">Lyase</keyword>
<gene>
    <name evidence="13" type="ORF">D1632_05050</name>
</gene>
<evidence type="ECO:0000256" key="4">
    <source>
        <dbReference type="ARBA" id="ARBA00012925"/>
    </source>
</evidence>
<comment type="function">
    <text evidence="2 10">Reversible hydration of carbon dioxide.</text>
</comment>
<dbReference type="Pfam" id="PF00194">
    <property type="entry name" value="Carb_anhydrase"/>
    <property type="match status" value="1"/>
</dbReference>
<sequence>MKKITMLMALFIALTISAQQHWSYQGKEAPEHWSEMEGNEKCGQSKSQSPINIVTQKTKQDKNLEKLFFNYTPGDIKEIEDNGHSLQFDFKEGSFINYGGKKYNLIQFHAHEESEHTINGLRYPLELHFVHKAIDGSVLVIAVMVKEGSENSYFEKLKIFKGLAKNAKEDTDIVFNPENMFPKNKGYYTYFGSLTTPPCSDNVTWIVFKNPIDMTEDEIEDISKHLPKSNNRPLQPLNERTILSTK</sequence>
<keyword evidence="14" id="KW-1185">Reference proteome</keyword>
<evidence type="ECO:0000256" key="10">
    <source>
        <dbReference type="RuleBase" id="RU367011"/>
    </source>
</evidence>
<dbReference type="Gene3D" id="3.10.200.10">
    <property type="entry name" value="Alpha carbonic anhydrase"/>
    <property type="match status" value="1"/>
</dbReference>
<evidence type="ECO:0000313" key="13">
    <source>
        <dbReference type="EMBL" id="RMZ60309.1"/>
    </source>
</evidence>
<dbReference type="SUPFAM" id="SSF51069">
    <property type="entry name" value="Carbonic anhydrase"/>
    <property type="match status" value="1"/>
</dbReference>
<dbReference type="CDD" id="cd03124">
    <property type="entry name" value="alpha_CA_prokaryotic_like"/>
    <property type="match status" value="1"/>
</dbReference>
<comment type="cofactor">
    <cofactor evidence="1 10">
        <name>Zn(2+)</name>
        <dbReference type="ChEBI" id="CHEBI:29105"/>
    </cofactor>
</comment>
<keyword evidence="7 10" id="KW-0862">Zinc</keyword>
<evidence type="ECO:0000313" key="14">
    <source>
        <dbReference type="Proteomes" id="UP000267524"/>
    </source>
</evidence>
<dbReference type="PROSITE" id="PS00162">
    <property type="entry name" value="ALPHA_CA_1"/>
    <property type="match status" value="1"/>
</dbReference>
<feature type="domain" description="Alpha-carbonic anhydrase" evidence="12">
    <location>
        <begin position="20"/>
        <end position="246"/>
    </location>
</feature>
<keyword evidence="6 10" id="KW-0479">Metal-binding</keyword>
<dbReference type="EC" id="4.2.1.1" evidence="4 10"/>
<reference evidence="13 14" key="1">
    <citation type="submission" date="2018-08" db="EMBL/GenBank/DDBJ databases">
        <title>Chryseobacterium nematophagum: a novel matrix digesting pathogen of nematodes.</title>
        <authorList>
            <person name="Page A."/>
            <person name="Roberts M."/>
            <person name="Felix M.-A."/>
            <person name="Weir W."/>
        </authorList>
    </citation>
    <scope>NUCLEOTIDE SEQUENCE [LARGE SCALE GENOMIC DNA]</scope>
    <source>
        <strain evidence="13 14">JUb275</strain>
    </source>
</reference>
<comment type="similarity">
    <text evidence="3 10">Belongs to the alpha-carbonic anhydrase family.</text>
</comment>
<organism evidence="13 14">
    <name type="scientific">Chryseobacterium nematophagum</name>
    <dbReference type="NCBI Taxonomy" id="2305228"/>
    <lineage>
        <taxon>Bacteria</taxon>
        <taxon>Pseudomonadati</taxon>
        <taxon>Bacteroidota</taxon>
        <taxon>Flavobacteriia</taxon>
        <taxon>Flavobacteriales</taxon>
        <taxon>Weeksellaceae</taxon>
        <taxon>Chryseobacterium group</taxon>
        <taxon>Chryseobacterium</taxon>
    </lineage>
</organism>
<protein>
    <recommendedName>
        <fullName evidence="5 10">Carbonic anhydrase</fullName>
        <ecNumber evidence="4 10">4.2.1.1</ecNumber>
    </recommendedName>
</protein>
<feature type="region of interest" description="Disordered" evidence="11">
    <location>
        <begin position="226"/>
        <end position="246"/>
    </location>
</feature>
<feature type="chain" id="PRO_5025098632" description="Carbonic anhydrase" evidence="10">
    <location>
        <begin position="19"/>
        <end position="246"/>
    </location>
</feature>
<comment type="caution">
    <text evidence="13">The sequence shown here is derived from an EMBL/GenBank/DDBJ whole genome shotgun (WGS) entry which is preliminary data.</text>
</comment>
<dbReference type="InterPro" id="IPR036398">
    <property type="entry name" value="CA_dom_sf"/>
</dbReference>
<dbReference type="InterPro" id="IPR023561">
    <property type="entry name" value="Carbonic_anhydrase_a-class"/>
</dbReference>
<feature type="signal peptide" evidence="10">
    <location>
        <begin position="1"/>
        <end position="18"/>
    </location>
</feature>
<dbReference type="InterPro" id="IPR001148">
    <property type="entry name" value="CA_dom"/>
</dbReference>
<dbReference type="PANTHER" id="PTHR18952">
    <property type="entry name" value="CARBONIC ANHYDRASE"/>
    <property type="match status" value="1"/>
</dbReference>
<evidence type="ECO:0000256" key="9">
    <source>
        <dbReference type="ARBA" id="ARBA00048348"/>
    </source>
</evidence>
<evidence type="ECO:0000259" key="12">
    <source>
        <dbReference type="PROSITE" id="PS51144"/>
    </source>
</evidence>
<dbReference type="SMART" id="SM01057">
    <property type="entry name" value="Carb_anhydrase"/>
    <property type="match status" value="1"/>
</dbReference>
<dbReference type="Proteomes" id="UP000267524">
    <property type="component" value="Unassembled WGS sequence"/>
</dbReference>
<dbReference type="AlphaFoldDB" id="A0A3M7LDK3"/>
<dbReference type="PROSITE" id="PS51144">
    <property type="entry name" value="ALPHA_CA_2"/>
    <property type="match status" value="1"/>
</dbReference>
<proteinExistence type="inferred from homology"/>
<evidence type="ECO:0000256" key="2">
    <source>
        <dbReference type="ARBA" id="ARBA00002904"/>
    </source>
</evidence>
<dbReference type="GO" id="GO:0008270">
    <property type="term" value="F:zinc ion binding"/>
    <property type="evidence" value="ECO:0007669"/>
    <property type="project" value="UniProtKB-UniRule"/>
</dbReference>
<dbReference type="GO" id="GO:0004089">
    <property type="term" value="F:carbonate dehydratase activity"/>
    <property type="evidence" value="ECO:0007669"/>
    <property type="project" value="UniProtKB-UniRule"/>
</dbReference>